<protein>
    <submittedName>
        <fullName evidence="7">O-acetylhomoserine aminocarboxypropyltransferase/cysteine synthase</fullName>
    </submittedName>
</protein>
<dbReference type="GO" id="GO:0004124">
    <property type="term" value="F:cysteine synthase activity"/>
    <property type="evidence" value="ECO:0007669"/>
    <property type="project" value="TreeGrafter"/>
</dbReference>
<dbReference type="GO" id="GO:0071269">
    <property type="term" value="P:L-homocysteine biosynthetic process"/>
    <property type="evidence" value="ECO:0007669"/>
    <property type="project" value="TreeGrafter"/>
</dbReference>
<dbReference type="FunFam" id="3.40.640.10:FF:000035">
    <property type="entry name" value="O-succinylhomoserine sulfhydrylase"/>
    <property type="match status" value="1"/>
</dbReference>
<dbReference type="InterPro" id="IPR015424">
    <property type="entry name" value="PyrdxlP-dep_Trfase"/>
</dbReference>
<dbReference type="GO" id="GO:0003961">
    <property type="term" value="F:O-acetylhomoserine aminocarboxypropyltransferase activity"/>
    <property type="evidence" value="ECO:0007669"/>
    <property type="project" value="TreeGrafter"/>
</dbReference>
<dbReference type="Gene3D" id="3.40.640.10">
    <property type="entry name" value="Type I PLP-dependent aspartate aminotransferase-like (Major domain)"/>
    <property type="match status" value="1"/>
</dbReference>
<evidence type="ECO:0000256" key="4">
    <source>
        <dbReference type="ARBA" id="ARBA00022898"/>
    </source>
</evidence>
<accession>A0A6L5X9X5</accession>
<comment type="cofactor">
    <cofactor evidence="1 6">
        <name>pyridoxal 5'-phosphate</name>
        <dbReference type="ChEBI" id="CHEBI:597326"/>
    </cofactor>
</comment>
<dbReference type="Proteomes" id="UP000481852">
    <property type="component" value="Unassembled WGS sequence"/>
</dbReference>
<dbReference type="PANTHER" id="PTHR43797:SF2">
    <property type="entry name" value="HOMOCYSTEINE_CYSTEINE SYNTHASE"/>
    <property type="match status" value="1"/>
</dbReference>
<dbReference type="NCBIfam" id="TIGR01326">
    <property type="entry name" value="OAH_OAS_sulfhy"/>
    <property type="match status" value="1"/>
</dbReference>
<dbReference type="InterPro" id="IPR000277">
    <property type="entry name" value="Cys/Met-Metab_PyrdxlP-dep_enz"/>
</dbReference>
<gene>
    <name evidence="7" type="ORF">FYJ35_09635</name>
</gene>
<dbReference type="InterPro" id="IPR006235">
    <property type="entry name" value="OAc-hSer/O-AcSer_sulfhydrylase"/>
</dbReference>
<dbReference type="InterPro" id="IPR015422">
    <property type="entry name" value="PyrdxlP-dep_Trfase_small"/>
</dbReference>
<organism evidence="7 8">
    <name type="scientific">Porcincola intestinalis</name>
    <dbReference type="NCBI Taxonomy" id="2606632"/>
    <lineage>
        <taxon>Bacteria</taxon>
        <taxon>Bacillati</taxon>
        <taxon>Bacillota</taxon>
        <taxon>Clostridia</taxon>
        <taxon>Lachnospirales</taxon>
        <taxon>Lachnospiraceae</taxon>
        <taxon>Porcincola</taxon>
    </lineage>
</organism>
<comment type="similarity">
    <text evidence="2 6">Belongs to the trans-sulfuration enzymes family.</text>
</comment>
<dbReference type="Gene3D" id="3.90.1150.10">
    <property type="entry name" value="Aspartate Aminotransferase, domain 1"/>
    <property type="match status" value="1"/>
</dbReference>
<dbReference type="EMBL" id="VULZ01000010">
    <property type="protein sequence ID" value="MSS15292.1"/>
    <property type="molecule type" value="Genomic_DNA"/>
</dbReference>
<dbReference type="GO" id="GO:0019346">
    <property type="term" value="P:transsulfuration"/>
    <property type="evidence" value="ECO:0007669"/>
    <property type="project" value="InterPro"/>
</dbReference>
<dbReference type="SUPFAM" id="SSF53383">
    <property type="entry name" value="PLP-dependent transferases"/>
    <property type="match status" value="1"/>
</dbReference>
<dbReference type="Pfam" id="PF01053">
    <property type="entry name" value="Cys_Met_Meta_PP"/>
    <property type="match status" value="1"/>
</dbReference>
<dbReference type="GO" id="GO:0005737">
    <property type="term" value="C:cytoplasm"/>
    <property type="evidence" value="ECO:0007669"/>
    <property type="project" value="TreeGrafter"/>
</dbReference>
<keyword evidence="3 7" id="KW-0808">Transferase</keyword>
<dbReference type="PANTHER" id="PTHR43797">
    <property type="entry name" value="HOMOCYSTEINE/CYSTEINE SYNTHASE"/>
    <property type="match status" value="1"/>
</dbReference>
<name>A0A6L5X9X5_9FIRM</name>
<dbReference type="InterPro" id="IPR015421">
    <property type="entry name" value="PyrdxlP-dep_Trfase_major"/>
</dbReference>
<dbReference type="InterPro" id="IPR054542">
    <property type="entry name" value="Cys_met_metab_PP"/>
</dbReference>
<sequence>MAFTADRDQTLGFTTRQLHAGYNPDGDTYGSKAVPIYQSACYSLKDIDNCIDVFKFAKEGQSYSRFENPTNDVLERRIASLEGGVRAVSFGSGMAAITNTILNLCRAGDNIVLVKTIYGGTTSLLTGILPQYGITGKFVSNPDDPEAFRAQIDEHTKAIYVECLGNPLINVPDFEALSAVAHDAGIPLVIDNTFATPYLFRPFEHGADIVVYSATKYLCGHGTTIGGLVVEKGGFLWLNGKFPQFEAFNQKYRDWVGAEKMDREMFSQRLRQVYLCDVGANLSPVSAWLILQGIETLSLRMREHCKNAQAVAEFLEQHPAVRSVSYPGLKSSRYHALAQKYFPLGCSGMMMFRVNGSQADAASLLEKVHLFGFMVNVGDAKSLITHPATSTHFGQPKEVLEGAGIYPDSIRLSIGIEDKEDLIADLKQALDTLV</sequence>
<keyword evidence="4 5" id="KW-0663">Pyridoxal phosphate</keyword>
<dbReference type="RefSeq" id="WP_154525988.1">
    <property type="nucleotide sequence ID" value="NZ_JAQYJL010000019.1"/>
</dbReference>
<keyword evidence="8" id="KW-1185">Reference proteome</keyword>
<evidence type="ECO:0000313" key="7">
    <source>
        <dbReference type="EMBL" id="MSS15292.1"/>
    </source>
</evidence>
<comment type="caution">
    <text evidence="7">The sequence shown here is derived from an EMBL/GenBank/DDBJ whole genome shotgun (WGS) entry which is preliminary data.</text>
</comment>
<evidence type="ECO:0000256" key="6">
    <source>
        <dbReference type="RuleBase" id="RU362118"/>
    </source>
</evidence>
<reference evidence="7 8" key="1">
    <citation type="submission" date="2019-08" db="EMBL/GenBank/DDBJ databases">
        <title>In-depth cultivation of the pig gut microbiome towards novel bacterial diversity and tailored functional studies.</title>
        <authorList>
            <person name="Wylensek D."/>
            <person name="Hitch T.C.A."/>
            <person name="Clavel T."/>
        </authorList>
    </citation>
    <scope>NUCLEOTIDE SEQUENCE [LARGE SCALE GENOMIC DNA]</scope>
    <source>
        <strain evidence="7 8">Oil+RF-744-WCA-WT-11</strain>
    </source>
</reference>
<evidence type="ECO:0000256" key="1">
    <source>
        <dbReference type="ARBA" id="ARBA00001933"/>
    </source>
</evidence>
<proteinExistence type="inferred from homology"/>
<dbReference type="CDD" id="cd00614">
    <property type="entry name" value="CGS_like"/>
    <property type="match status" value="1"/>
</dbReference>
<dbReference type="GO" id="GO:0030170">
    <property type="term" value="F:pyridoxal phosphate binding"/>
    <property type="evidence" value="ECO:0007669"/>
    <property type="project" value="InterPro"/>
</dbReference>
<dbReference type="PROSITE" id="PS00868">
    <property type="entry name" value="CYS_MET_METAB_PP"/>
    <property type="match status" value="1"/>
</dbReference>
<feature type="modified residue" description="N6-(pyridoxal phosphate)lysine" evidence="5">
    <location>
        <position position="216"/>
    </location>
</feature>
<dbReference type="AlphaFoldDB" id="A0A6L5X9X5"/>
<evidence type="ECO:0000256" key="5">
    <source>
        <dbReference type="PIRSR" id="PIRSR001434-2"/>
    </source>
</evidence>
<evidence type="ECO:0000313" key="8">
    <source>
        <dbReference type="Proteomes" id="UP000481852"/>
    </source>
</evidence>
<dbReference type="GO" id="GO:0006535">
    <property type="term" value="P:cysteine biosynthetic process from serine"/>
    <property type="evidence" value="ECO:0007669"/>
    <property type="project" value="TreeGrafter"/>
</dbReference>
<evidence type="ECO:0000256" key="3">
    <source>
        <dbReference type="ARBA" id="ARBA00022679"/>
    </source>
</evidence>
<dbReference type="PIRSF" id="PIRSF001434">
    <property type="entry name" value="CGS"/>
    <property type="match status" value="1"/>
</dbReference>
<evidence type="ECO:0000256" key="2">
    <source>
        <dbReference type="ARBA" id="ARBA00009077"/>
    </source>
</evidence>